<organism evidence="2 3">
    <name type="scientific">Algibacter aquimarinus</name>
    <dbReference type="NCBI Taxonomy" id="1136748"/>
    <lineage>
        <taxon>Bacteria</taxon>
        <taxon>Pseudomonadati</taxon>
        <taxon>Bacteroidota</taxon>
        <taxon>Flavobacteriia</taxon>
        <taxon>Flavobacteriales</taxon>
        <taxon>Flavobacteriaceae</taxon>
        <taxon>Algibacter</taxon>
    </lineage>
</organism>
<dbReference type="Gene3D" id="2.60.120.1620">
    <property type="match status" value="1"/>
</dbReference>
<evidence type="ECO:0000313" key="3">
    <source>
        <dbReference type="Proteomes" id="UP001501692"/>
    </source>
</evidence>
<name>A0ABP9H210_9FLAO</name>
<evidence type="ECO:0000256" key="1">
    <source>
        <dbReference type="SAM" id="SignalP"/>
    </source>
</evidence>
<keyword evidence="3" id="KW-1185">Reference proteome</keyword>
<proteinExistence type="predicted"/>
<reference evidence="3" key="1">
    <citation type="journal article" date="2019" name="Int. J. Syst. Evol. Microbiol.">
        <title>The Global Catalogue of Microorganisms (GCM) 10K type strain sequencing project: providing services to taxonomists for standard genome sequencing and annotation.</title>
        <authorList>
            <consortium name="The Broad Institute Genomics Platform"/>
            <consortium name="The Broad Institute Genome Sequencing Center for Infectious Disease"/>
            <person name="Wu L."/>
            <person name="Ma J."/>
        </authorList>
    </citation>
    <scope>NUCLEOTIDE SEQUENCE [LARGE SCALE GENOMIC DNA]</scope>
    <source>
        <strain evidence="3">JCM 18287</strain>
    </source>
</reference>
<feature type="chain" id="PRO_5045313852" evidence="1">
    <location>
        <begin position="20"/>
        <end position="669"/>
    </location>
</feature>
<accession>A0ABP9H210</accession>
<dbReference type="Proteomes" id="UP001501692">
    <property type="component" value="Unassembled WGS sequence"/>
</dbReference>
<feature type="signal peptide" evidence="1">
    <location>
        <begin position="1"/>
        <end position="19"/>
    </location>
</feature>
<keyword evidence="1" id="KW-0732">Signal</keyword>
<protein>
    <submittedName>
        <fullName evidence="2">Uncharacterized protein</fullName>
    </submittedName>
</protein>
<sequence>MKIKLVSFLLIVSSLFLNAQSTKFNTPIVDNEVIFQENNGMVAVEAEYFNKQSNSELRQWYITSKNAVSNLGSDEDAPHHINASNNTYIEILPDTRITHSDKLVQGENFSNKAGEMGILHYKVRFSNPGRYYVWVRAFSIGSEDNGLHVGLNGEWPEHGQRMQWCEGKNKWTWESKQRTKEVHCGLPKEIYLDIDKAGTYDIQFSMREDGFEFDKFILTKDSTYTPKGEGLKVTTLWPLQSYYKQIAASNIENKTLPIDDFPIKGTGFYKHAGGKWLGINPNKQKEAQTTTPFTFKNGNYDLVFVAVGENDGQSEFTIKINDKKLGTFKPPLTKDLFEEGESNNALWENIKFKKGDKITVIAKIGSADGKEWARARWSGIIFAPVGKGKDVIKTPYNGALKVLPNTKPEINAPKGRIAVVADGNSPDPDDLGGTAITLALLRATGLENTLVHYSHSCDIVRVNRISEKAEMERHALMQSVCDVTARRWGGFDGIKFLDAKWNIDETIKDLAKAINASTAEDPLWIIEAGEPDIIGFALDASSKDKHKHVKVITHHPANDDAGDFYTWQQILDFGVEEVRIPDQNIKLKVNIAEWDWARDHSDPRLQQVWLYGKMAEVDDVVKFQKGKWDCSDAGMILYWITGANTKNGLKQGTVKDVKAILLDYISGNN</sequence>
<evidence type="ECO:0000313" key="2">
    <source>
        <dbReference type="EMBL" id="GAA4957913.1"/>
    </source>
</evidence>
<dbReference type="EMBL" id="BAABJK010000002">
    <property type="protein sequence ID" value="GAA4957913.1"/>
    <property type="molecule type" value="Genomic_DNA"/>
</dbReference>
<dbReference type="RefSeq" id="WP_345163339.1">
    <property type="nucleotide sequence ID" value="NZ_BAABJK010000002.1"/>
</dbReference>
<comment type="caution">
    <text evidence="2">The sequence shown here is derived from an EMBL/GenBank/DDBJ whole genome shotgun (WGS) entry which is preliminary data.</text>
</comment>
<gene>
    <name evidence="2" type="ORF">GCM10023315_01690</name>
</gene>